<dbReference type="RefSeq" id="WP_224142196.1">
    <property type="nucleotide sequence ID" value="NZ_JAIQUM010000157.1"/>
</dbReference>
<evidence type="ECO:0000313" key="10">
    <source>
        <dbReference type="Proteomes" id="UP001165287"/>
    </source>
</evidence>
<feature type="transmembrane region" description="Helical" evidence="8">
    <location>
        <begin position="12"/>
        <end position="30"/>
    </location>
</feature>
<evidence type="ECO:0000256" key="7">
    <source>
        <dbReference type="ARBA" id="ARBA00023136"/>
    </source>
</evidence>
<keyword evidence="10" id="KW-1185">Reference proteome</keyword>
<keyword evidence="6 8" id="KW-1133">Transmembrane helix</keyword>
<comment type="similarity">
    <text evidence="2">Belongs to the amino acid-polyamine-organocation (APC) superfamily. Spore germination protein (SGP) (TC 2.A.3.9) family.</text>
</comment>
<keyword evidence="3" id="KW-0813">Transport</keyword>
<dbReference type="Pfam" id="PF03845">
    <property type="entry name" value="Spore_permease"/>
    <property type="match status" value="1"/>
</dbReference>
<feature type="transmembrane region" description="Helical" evidence="8">
    <location>
        <begin position="270"/>
        <end position="294"/>
    </location>
</feature>
<dbReference type="EMBL" id="JAIQUM010000157">
    <property type="protein sequence ID" value="MBZ5753795.1"/>
    <property type="molecule type" value="Genomic_DNA"/>
</dbReference>
<evidence type="ECO:0000256" key="4">
    <source>
        <dbReference type="ARBA" id="ARBA00022544"/>
    </source>
</evidence>
<evidence type="ECO:0000256" key="6">
    <source>
        <dbReference type="ARBA" id="ARBA00022989"/>
    </source>
</evidence>
<evidence type="ECO:0000256" key="5">
    <source>
        <dbReference type="ARBA" id="ARBA00022692"/>
    </source>
</evidence>
<comment type="subcellular location">
    <subcellularLocation>
        <location evidence="1">Membrane</location>
        <topology evidence="1">Multi-pass membrane protein</topology>
    </subcellularLocation>
</comment>
<comment type="caution">
    <text evidence="9">The sequence shown here is derived from an EMBL/GenBank/DDBJ whole genome shotgun (WGS) entry which is preliminary data.</text>
</comment>
<dbReference type="InterPro" id="IPR004761">
    <property type="entry name" value="Spore_GerAB"/>
</dbReference>
<feature type="transmembrane region" description="Helical" evidence="8">
    <location>
        <begin position="335"/>
        <end position="358"/>
    </location>
</feature>
<evidence type="ECO:0000256" key="1">
    <source>
        <dbReference type="ARBA" id="ARBA00004141"/>
    </source>
</evidence>
<dbReference type="NCBIfam" id="TIGR00912">
    <property type="entry name" value="2A0309"/>
    <property type="match status" value="1"/>
</dbReference>
<name>A0ABS7UZP5_9BACI</name>
<feature type="transmembrane region" description="Helical" evidence="8">
    <location>
        <begin position="143"/>
        <end position="164"/>
    </location>
</feature>
<feature type="transmembrane region" description="Helical" evidence="8">
    <location>
        <begin position="184"/>
        <end position="207"/>
    </location>
</feature>
<feature type="transmembrane region" description="Helical" evidence="8">
    <location>
        <begin position="306"/>
        <end position="323"/>
    </location>
</feature>
<feature type="transmembrane region" description="Helical" evidence="8">
    <location>
        <begin position="115"/>
        <end position="134"/>
    </location>
</feature>
<keyword evidence="4" id="KW-0309">Germination</keyword>
<evidence type="ECO:0000313" key="9">
    <source>
        <dbReference type="EMBL" id="MBZ5753795.1"/>
    </source>
</evidence>
<reference evidence="9" key="1">
    <citation type="submission" date="2024-05" db="EMBL/GenBank/DDBJ databases">
        <title>Metabacillus sp. nov., isolated from the rhizosphere soil of tomato plants.</title>
        <authorList>
            <person name="Ma R."/>
        </authorList>
    </citation>
    <scope>NUCLEOTIDE SEQUENCE</scope>
    <source>
        <strain evidence="9">DBTR6</strain>
    </source>
</reference>
<sequence length="366" mass="40737">MVQSKIHPIQLFVLMVLFEVGSAVVVGLGLEAKQDAWIAILLGMMGGIGLFSLYVYLYSQFPTLSLTNFLEKIVGKLIGRTLAIAYICLFLYLAARILRTFCDLLLTEIIPETPILVIAIIIMISISFGCYLGFEVIARTAEVFFPWVMFFSFLFVLLVFIGGLPKLENLQPVLEAGWKPVFQAIYPTILSFPFWETIVFTIFFPYLNKQKEGIVAGYIAIIFSGMIITTATTIMISVLGPFVASISPFPLLDTIAPVNVGNFFNRLDPIALILLIIGGYFKITVFFCGAVEGFSSLVNKPKLKKFTILIMAAAVISMSILMSSNILEHKKDVKIVAYLLQVPLFMVIPFLLIVIIIIKKKIKGKK</sequence>
<evidence type="ECO:0000256" key="8">
    <source>
        <dbReference type="SAM" id="Phobius"/>
    </source>
</evidence>
<feature type="transmembrane region" description="Helical" evidence="8">
    <location>
        <begin position="77"/>
        <end position="95"/>
    </location>
</feature>
<dbReference type="Proteomes" id="UP001165287">
    <property type="component" value="Unassembled WGS sequence"/>
</dbReference>
<keyword evidence="5 8" id="KW-0812">Transmembrane</keyword>
<proteinExistence type="inferred from homology"/>
<organism evidence="9 10">
    <name type="scientific">Metabacillus rhizolycopersici</name>
    <dbReference type="NCBI Taxonomy" id="2875709"/>
    <lineage>
        <taxon>Bacteria</taxon>
        <taxon>Bacillati</taxon>
        <taxon>Bacillota</taxon>
        <taxon>Bacilli</taxon>
        <taxon>Bacillales</taxon>
        <taxon>Bacillaceae</taxon>
        <taxon>Metabacillus</taxon>
    </lineage>
</organism>
<dbReference type="PANTHER" id="PTHR34975">
    <property type="entry name" value="SPORE GERMINATION PROTEIN A2"/>
    <property type="match status" value="1"/>
</dbReference>
<evidence type="ECO:0000256" key="2">
    <source>
        <dbReference type="ARBA" id="ARBA00007998"/>
    </source>
</evidence>
<evidence type="ECO:0000256" key="3">
    <source>
        <dbReference type="ARBA" id="ARBA00022448"/>
    </source>
</evidence>
<keyword evidence="7 8" id="KW-0472">Membrane</keyword>
<accession>A0ABS7UZP5</accession>
<feature type="transmembrane region" description="Helical" evidence="8">
    <location>
        <begin position="36"/>
        <end position="57"/>
    </location>
</feature>
<protein>
    <submittedName>
        <fullName evidence="9">Spore germination protein</fullName>
    </submittedName>
</protein>
<dbReference type="PANTHER" id="PTHR34975:SF2">
    <property type="entry name" value="SPORE GERMINATION PROTEIN A2"/>
    <property type="match status" value="1"/>
</dbReference>
<gene>
    <name evidence="9" type="ORF">K9V48_27195</name>
</gene>
<feature type="transmembrane region" description="Helical" evidence="8">
    <location>
        <begin position="219"/>
        <end position="244"/>
    </location>
</feature>